<dbReference type="RefSeq" id="WP_160130703.1">
    <property type="nucleotide sequence ID" value="NZ_CP019288.1"/>
</dbReference>
<feature type="signal peptide" evidence="1">
    <location>
        <begin position="1"/>
        <end position="24"/>
    </location>
</feature>
<name>A0A7L4ZN31_9FLAO</name>
<reference evidence="2 3" key="1">
    <citation type="journal article" date="2013" name="Int. J. Syst. Evol. Microbiol.">
        <title>Kordia antarctica sp. nov., isolated from Antarctic seawater.</title>
        <authorList>
            <person name="Baek K."/>
            <person name="Choi A."/>
            <person name="Kang I."/>
            <person name="Lee K."/>
            <person name="Cho J.C."/>
        </authorList>
    </citation>
    <scope>NUCLEOTIDE SEQUENCE [LARGE SCALE GENOMIC DNA]</scope>
    <source>
        <strain evidence="2 3">IMCC3317</strain>
    </source>
</reference>
<sequence>MKSRRIVKIALLLGCFLFITNSFAQKKTISYYPYAMYWVNYDAKKQNHLNSVQVMFIGSIKSTNCSENGRYGWQSGIGSQFREHVEAYYKSKLGVYSKRAKDAGGYWRFGTAQDLPSVRARMAKRYPRVVFVSDFGYYCK</sequence>
<organism evidence="2 3">
    <name type="scientific">Kordia antarctica</name>
    <dbReference type="NCBI Taxonomy" id="1218801"/>
    <lineage>
        <taxon>Bacteria</taxon>
        <taxon>Pseudomonadati</taxon>
        <taxon>Bacteroidota</taxon>
        <taxon>Flavobacteriia</taxon>
        <taxon>Flavobacteriales</taxon>
        <taxon>Flavobacteriaceae</taxon>
        <taxon>Kordia</taxon>
    </lineage>
</organism>
<keyword evidence="3" id="KW-1185">Reference proteome</keyword>
<feature type="chain" id="PRO_5029820675" evidence="1">
    <location>
        <begin position="25"/>
        <end position="140"/>
    </location>
</feature>
<gene>
    <name evidence="2" type="ORF">IMCC3317_35240</name>
</gene>
<keyword evidence="1" id="KW-0732">Signal</keyword>
<evidence type="ECO:0000256" key="1">
    <source>
        <dbReference type="SAM" id="SignalP"/>
    </source>
</evidence>
<protein>
    <submittedName>
        <fullName evidence="2">Uncharacterized protein</fullName>
    </submittedName>
</protein>
<evidence type="ECO:0000313" key="3">
    <source>
        <dbReference type="Proteomes" id="UP000464657"/>
    </source>
</evidence>
<evidence type="ECO:0000313" key="2">
    <source>
        <dbReference type="EMBL" id="QHI38138.1"/>
    </source>
</evidence>
<proteinExistence type="predicted"/>
<dbReference type="KEGG" id="kan:IMCC3317_35240"/>
<accession>A0A7L4ZN31</accession>
<dbReference type="EMBL" id="CP019288">
    <property type="protein sequence ID" value="QHI38138.1"/>
    <property type="molecule type" value="Genomic_DNA"/>
</dbReference>
<dbReference type="AlphaFoldDB" id="A0A7L4ZN31"/>
<dbReference type="Proteomes" id="UP000464657">
    <property type="component" value="Chromosome"/>
</dbReference>